<dbReference type="EMBL" id="WVRA01000010">
    <property type="protein sequence ID" value="NOE20435.1"/>
    <property type="molecule type" value="Genomic_DNA"/>
</dbReference>
<evidence type="ECO:0000256" key="1">
    <source>
        <dbReference type="SAM" id="SignalP"/>
    </source>
</evidence>
<protein>
    <recommendedName>
        <fullName evidence="4">DUF2946 domain-containing protein</fullName>
    </recommendedName>
</protein>
<accession>A0AA90YZ58</accession>
<sequence length="106" mass="11130">MGRLQVLLICALVVSMLISVVPSHAGHDIAKAATQAELVIDDSGGYPASHPSEELDCSVHPGCYAMAVMAAPELLSMRIATPVAPERFRPRASLPVAPLPHPPNLS</sequence>
<feature type="chain" id="PRO_5041702379" description="DUF2946 domain-containing protein" evidence="1">
    <location>
        <begin position="26"/>
        <end position="106"/>
    </location>
</feature>
<dbReference type="AlphaFoldDB" id="A0AA90YZ58"/>
<evidence type="ECO:0000313" key="2">
    <source>
        <dbReference type="EMBL" id="NOE20435.1"/>
    </source>
</evidence>
<feature type="signal peptide" evidence="1">
    <location>
        <begin position="1"/>
        <end position="25"/>
    </location>
</feature>
<proteinExistence type="predicted"/>
<evidence type="ECO:0008006" key="4">
    <source>
        <dbReference type="Google" id="ProtNLM"/>
    </source>
</evidence>
<keyword evidence="1" id="KW-0732">Signal</keyword>
<dbReference type="Proteomes" id="UP000597886">
    <property type="component" value="Unassembled WGS sequence"/>
</dbReference>
<reference evidence="2" key="1">
    <citation type="submission" date="2019-12" db="EMBL/GenBank/DDBJ databases">
        <title>Ruegeria JWLKs population differentiation of coral mucus and skeleton niches.</title>
        <authorList>
            <person name="Luo D."/>
        </authorList>
    </citation>
    <scope>NUCLEOTIDE SEQUENCE</scope>
    <source>
        <strain evidence="2">HKCCD6181</strain>
    </source>
</reference>
<gene>
    <name evidence="2" type="ORF">GS634_20100</name>
</gene>
<name>A0AA90YZ58_9RHOB</name>
<comment type="caution">
    <text evidence="2">The sequence shown here is derived from an EMBL/GenBank/DDBJ whole genome shotgun (WGS) entry which is preliminary data.</text>
</comment>
<evidence type="ECO:0000313" key="3">
    <source>
        <dbReference type="Proteomes" id="UP000597886"/>
    </source>
</evidence>
<organism evidence="2 3">
    <name type="scientific">Ruegeria atlantica</name>
    <dbReference type="NCBI Taxonomy" id="81569"/>
    <lineage>
        <taxon>Bacteria</taxon>
        <taxon>Pseudomonadati</taxon>
        <taxon>Pseudomonadota</taxon>
        <taxon>Alphaproteobacteria</taxon>
        <taxon>Rhodobacterales</taxon>
        <taxon>Roseobacteraceae</taxon>
        <taxon>Ruegeria</taxon>
    </lineage>
</organism>